<dbReference type="PANTHER" id="PTHR36451">
    <property type="entry name" value="PAPS-DEPENDENT SULFOTRANSFERASE STF3"/>
    <property type="match status" value="1"/>
</dbReference>
<dbReference type="SUPFAM" id="SSF52540">
    <property type="entry name" value="P-loop containing nucleoside triphosphate hydrolases"/>
    <property type="match status" value="1"/>
</dbReference>
<dbReference type="Gene3D" id="3.40.50.300">
    <property type="entry name" value="P-loop containing nucleotide triphosphate hydrolases"/>
    <property type="match status" value="1"/>
</dbReference>
<dbReference type="EMBL" id="JAUSVU010000014">
    <property type="protein sequence ID" value="MDQ0534828.1"/>
    <property type="molecule type" value="Genomic_DNA"/>
</dbReference>
<name>A0ABU0MNP8_9PROT</name>
<evidence type="ECO:0000313" key="1">
    <source>
        <dbReference type="EMBL" id="MDQ0534828.1"/>
    </source>
</evidence>
<dbReference type="InterPro" id="IPR052736">
    <property type="entry name" value="Stf3_sulfotransferase"/>
</dbReference>
<evidence type="ECO:0008006" key="3">
    <source>
        <dbReference type="Google" id="ProtNLM"/>
    </source>
</evidence>
<dbReference type="InterPro" id="IPR027417">
    <property type="entry name" value="P-loop_NTPase"/>
</dbReference>
<gene>
    <name evidence="1" type="ORF">QO018_003705</name>
</gene>
<dbReference type="Proteomes" id="UP001244552">
    <property type="component" value="Unassembled WGS sequence"/>
</dbReference>
<dbReference type="RefSeq" id="WP_209984931.1">
    <property type="nucleotide sequence ID" value="NZ_JAGINO010000015.1"/>
</dbReference>
<comment type="caution">
    <text evidence="1">The sequence shown here is derived from an EMBL/GenBank/DDBJ whole genome shotgun (WGS) entry which is preliminary data.</text>
</comment>
<organism evidence="1 2">
    <name type="scientific">Azospirillum picis</name>
    <dbReference type="NCBI Taxonomy" id="488438"/>
    <lineage>
        <taxon>Bacteria</taxon>
        <taxon>Pseudomonadati</taxon>
        <taxon>Pseudomonadota</taxon>
        <taxon>Alphaproteobacteria</taxon>
        <taxon>Rhodospirillales</taxon>
        <taxon>Azospirillaceae</taxon>
        <taxon>Azospirillum</taxon>
    </lineage>
</organism>
<keyword evidence="2" id="KW-1185">Reference proteome</keyword>
<protein>
    <recommendedName>
        <fullName evidence="3">Sulfotransferase</fullName>
    </recommendedName>
</protein>
<sequence length="376" mass="42300">MTPWLRRRAHRIFHPLAGADAATLATVLREALRDGGGVAPRHLHRVATALGSAALRAPFDALENHKVGRSMATGAGLAGSPPPLFILGHWRSGTTHLLNLMAQDPRFAAPDPLAVGLPWGFLGLSGFWRARLEEWLPPDRIIDPIPVDPTAPQEDELALALMQPLSYYHGIFFPKHLRRAFRQGVLFEDCTPEAVDLWRRRLDHYLLKLQLRHGPRRLLVKNPAHTAKLAELLALRPDAVVVHIHRDPHEVYSSTRRMLLTLLREFSLQRYDAGAVDALVLDLYPAIMERFDRDRSALPSGRLVEVAYRDLTADPLGVLAGIYEALGLGAFEAARPRIEAYLMGISGYRRASHALEEPVRRQVRDRWAFAFDRWGY</sequence>
<accession>A0ABU0MNP8</accession>
<evidence type="ECO:0000313" key="2">
    <source>
        <dbReference type="Proteomes" id="UP001244552"/>
    </source>
</evidence>
<proteinExistence type="predicted"/>
<dbReference type="PANTHER" id="PTHR36451:SF1">
    <property type="entry name" value="OMEGA-HYDROXY-BETA-DIHYDROMENAQUINONE-9 SULFOTRANSFERASE STF3"/>
    <property type="match status" value="1"/>
</dbReference>
<dbReference type="Pfam" id="PF13469">
    <property type="entry name" value="Sulfotransfer_3"/>
    <property type="match status" value="1"/>
</dbReference>
<reference evidence="1 2" key="1">
    <citation type="submission" date="2023-07" db="EMBL/GenBank/DDBJ databases">
        <title>Genomic Encyclopedia of Type Strains, Phase IV (KMG-IV): sequencing the most valuable type-strain genomes for metagenomic binning, comparative biology and taxonomic classification.</title>
        <authorList>
            <person name="Goeker M."/>
        </authorList>
    </citation>
    <scope>NUCLEOTIDE SEQUENCE [LARGE SCALE GENOMIC DNA]</scope>
    <source>
        <strain evidence="1 2">DSM 19922</strain>
    </source>
</reference>